<evidence type="ECO:0000313" key="3">
    <source>
        <dbReference type="EMBL" id="KAG5189763.1"/>
    </source>
</evidence>
<accession>A0A835ZB19</accession>
<name>A0A835ZB19_9STRA</name>
<dbReference type="EMBL" id="JAFCMP010000046">
    <property type="protein sequence ID" value="KAG5189763.1"/>
    <property type="molecule type" value="Genomic_DNA"/>
</dbReference>
<evidence type="ECO:0000256" key="2">
    <source>
        <dbReference type="SAM" id="Phobius"/>
    </source>
</evidence>
<comment type="caution">
    <text evidence="3">The sequence shown here is derived from an EMBL/GenBank/DDBJ whole genome shotgun (WGS) entry which is preliminary data.</text>
</comment>
<feature type="region of interest" description="Disordered" evidence="1">
    <location>
        <begin position="46"/>
        <end position="87"/>
    </location>
</feature>
<keyword evidence="4" id="KW-1185">Reference proteome</keyword>
<reference evidence="3" key="1">
    <citation type="submission" date="2021-02" db="EMBL/GenBank/DDBJ databases">
        <title>First Annotated Genome of the Yellow-green Alga Tribonema minus.</title>
        <authorList>
            <person name="Mahan K.M."/>
        </authorList>
    </citation>
    <scope>NUCLEOTIDE SEQUENCE</scope>
    <source>
        <strain evidence="3">UTEX B ZZ1240</strain>
    </source>
</reference>
<feature type="transmembrane region" description="Helical" evidence="2">
    <location>
        <begin position="123"/>
        <end position="145"/>
    </location>
</feature>
<proteinExistence type="predicted"/>
<dbReference type="AlphaFoldDB" id="A0A835ZB19"/>
<keyword evidence="2" id="KW-0472">Membrane</keyword>
<feature type="transmembrane region" description="Helical" evidence="2">
    <location>
        <begin position="93"/>
        <end position="111"/>
    </location>
</feature>
<organism evidence="3 4">
    <name type="scientific">Tribonema minus</name>
    <dbReference type="NCBI Taxonomy" id="303371"/>
    <lineage>
        <taxon>Eukaryota</taxon>
        <taxon>Sar</taxon>
        <taxon>Stramenopiles</taxon>
        <taxon>Ochrophyta</taxon>
        <taxon>PX clade</taxon>
        <taxon>Xanthophyceae</taxon>
        <taxon>Tribonematales</taxon>
        <taxon>Tribonemataceae</taxon>
        <taxon>Tribonema</taxon>
    </lineage>
</organism>
<protein>
    <submittedName>
        <fullName evidence="3">Uncharacterized protein</fullName>
    </submittedName>
</protein>
<feature type="compositionally biased region" description="Basic and acidic residues" evidence="1">
    <location>
        <begin position="49"/>
        <end position="58"/>
    </location>
</feature>
<gene>
    <name evidence="3" type="ORF">JKP88DRAFT_217811</name>
</gene>
<feature type="region of interest" description="Disordered" evidence="1">
    <location>
        <begin position="1"/>
        <end position="21"/>
    </location>
</feature>
<feature type="compositionally biased region" description="Basic and acidic residues" evidence="1">
    <location>
        <begin position="72"/>
        <end position="86"/>
    </location>
</feature>
<keyword evidence="2" id="KW-1133">Transmembrane helix</keyword>
<evidence type="ECO:0000313" key="4">
    <source>
        <dbReference type="Proteomes" id="UP000664859"/>
    </source>
</evidence>
<keyword evidence="2" id="KW-0812">Transmembrane</keyword>
<evidence type="ECO:0000256" key="1">
    <source>
        <dbReference type="SAM" id="MobiDB-lite"/>
    </source>
</evidence>
<dbReference type="Proteomes" id="UP000664859">
    <property type="component" value="Unassembled WGS sequence"/>
</dbReference>
<sequence>MEVHSSAASYRDSPFELAPPIPPGVKVLELTTENLRAHEHAAALAHARVKAEAAERNARTASQPPPQSPPKRQADGEKAMDAEKPGRWRRQSAECAVAVGLTAAWCVQLLLSLDATAVGAASHAAWAAVYIAGAIGVAVSALLLVQSLRAAASEHQQKSASPPKLPPSPHAAAHAVPSQWRIRCAAVLHVASSSPALELSRAAAAAVCLAMHATAVAQCSGGADLTGFLDSSARAALCTAPEEGMMVPLVCIDAVLLAAGSFRAARAVAAARRPCSAAGAGKAMHR</sequence>